<gene>
    <name evidence="3" type="primary">LOC113718391</name>
</gene>
<evidence type="ECO:0008006" key="4">
    <source>
        <dbReference type="Google" id="ProtNLM"/>
    </source>
</evidence>
<accession>A0ABM4W8U1</accession>
<feature type="compositionally biased region" description="Basic residues" evidence="1">
    <location>
        <begin position="168"/>
        <end position="188"/>
    </location>
</feature>
<reference evidence="3" key="1">
    <citation type="submission" date="2025-08" db="UniProtKB">
        <authorList>
            <consortium name="RefSeq"/>
        </authorList>
    </citation>
    <scope>IDENTIFICATION</scope>
    <source>
        <tissue evidence="3">Leaves</tissue>
    </source>
</reference>
<dbReference type="PANTHER" id="PTHR31065">
    <property type="entry name" value="PLATZ TRANSCRIPTION FACTOR FAMILY PROTEIN"/>
    <property type="match status" value="1"/>
</dbReference>
<proteinExistence type="predicted"/>
<organism evidence="2 3">
    <name type="scientific">Coffea arabica</name>
    <name type="common">Arabian coffee</name>
    <dbReference type="NCBI Taxonomy" id="13443"/>
    <lineage>
        <taxon>Eukaryota</taxon>
        <taxon>Viridiplantae</taxon>
        <taxon>Streptophyta</taxon>
        <taxon>Embryophyta</taxon>
        <taxon>Tracheophyta</taxon>
        <taxon>Spermatophyta</taxon>
        <taxon>Magnoliopsida</taxon>
        <taxon>eudicotyledons</taxon>
        <taxon>Gunneridae</taxon>
        <taxon>Pentapetalae</taxon>
        <taxon>asterids</taxon>
        <taxon>lamiids</taxon>
        <taxon>Gentianales</taxon>
        <taxon>Rubiaceae</taxon>
        <taxon>Ixoroideae</taxon>
        <taxon>Gardenieae complex</taxon>
        <taxon>Bertiereae - Coffeeae clade</taxon>
        <taxon>Coffeeae</taxon>
        <taxon>Coffea</taxon>
    </lineage>
</organism>
<evidence type="ECO:0000256" key="1">
    <source>
        <dbReference type="SAM" id="MobiDB-lite"/>
    </source>
</evidence>
<feature type="region of interest" description="Disordered" evidence="1">
    <location>
        <begin position="151"/>
        <end position="188"/>
    </location>
</feature>
<dbReference type="Proteomes" id="UP001652660">
    <property type="component" value="Chromosome 11e"/>
</dbReference>
<evidence type="ECO:0000313" key="3">
    <source>
        <dbReference type="RefSeq" id="XP_071928204.1"/>
    </source>
</evidence>
<protein>
    <recommendedName>
        <fullName evidence="4">PLATZ transcription factor family protein</fullName>
    </recommendedName>
</protein>
<dbReference type="PANTHER" id="PTHR31065:SF39">
    <property type="entry name" value="PLATZ TRANSCRIPTION FACTOR FAMILY PROTEIN"/>
    <property type="match status" value="1"/>
</dbReference>
<name>A0ABM4W8U1_COFAR</name>
<dbReference type="GeneID" id="113718391"/>
<evidence type="ECO:0000313" key="2">
    <source>
        <dbReference type="Proteomes" id="UP001652660"/>
    </source>
</evidence>
<dbReference type="InterPro" id="IPR006734">
    <property type="entry name" value="PLATZ"/>
</dbReference>
<sequence length="188" mass="21271">MPPPHGAQPLWMKNLLQANFYGDNDTCDIEGHRWKTVFCKSCMDGPICGKCCRDLHENHDVLQVYKASKQVAVPKDDIMEDMDTDGIQPFIVNSRPIFFLHAKANKAVQNGQKCEICEGHIMDPAYKFCSIACKVESVGGIFLNGEVDPPPPNNGLEVKDNTQEVRKTHLPIRRHRRKAVPPHRSRLK</sequence>
<dbReference type="SUPFAM" id="SSF57845">
    <property type="entry name" value="B-box zinc-binding domain"/>
    <property type="match status" value="1"/>
</dbReference>
<keyword evidence="2" id="KW-1185">Reference proteome</keyword>
<dbReference type="Pfam" id="PF04640">
    <property type="entry name" value="PLATZ"/>
    <property type="match status" value="1"/>
</dbReference>
<dbReference type="RefSeq" id="XP_071928204.1">
    <property type="nucleotide sequence ID" value="XM_072072103.1"/>
</dbReference>
<feature type="compositionally biased region" description="Basic and acidic residues" evidence="1">
    <location>
        <begin position="157"/>
        <end position="167"/>
    </location>
</feature>